<keyword evidence="8" id="KW-1185">Reference proteome</keyword>
<feature type="region of interest" description="Disordered" evidence="5">
    <location>
        <begin position="1"/>
        <end position="52"/>
    </location>
</feature>
<keyword evidence="2 4" id="KW-0371">Homeobox</keyword>
<feature type="domain" description="Homeobox" evidence="6">
    <location>
        <begin position="71"/>
        <end position="107"/>
    </location>
</feature>
<reference evidence="7" key="1">
    <citation type="submission" date="2023-03" db="EMBL/GenBank/DDBJ databases">
        <authorList>
            <person name="Steffen K."/>
            <person name="Cardenas P."/>
        </authorList>
    </citation>
    <scope>NUCLEOTIDE SEQUENCE</scope>
</reference>
<feature type="region of interest" description="Disordered" evidence="5">
    <location>
        <begin position="365"/>
        <end position="428"/>
    </location>
</feature>
<dbReference type="AlphaFoldDB" id="A0AA35W9H9"/>
<comment type="subcellular location">
    <subcellularLocation>
        <location evidence="4">Nucleus</location>
    </subcellularLocation>
</comment>
<feature type="compositionally biased region" description="Low complexity" evidence="5">
    <location>
        <begin position="35"/>
        <end position="46"/>
    </location>
</feature>
<dbReference type="InterPro" id="IPR009057">
    <property type="entry name" value="Homeodomain-like_sf"/>
</dbReference>
<dbReference type="Pfam" id="PF05920">
    <property type="entry name" value="Homeobox_KN"/>
    <property type="match status" value="1"/>
</dbReference>
<evidence type="ECO:0000256" key="4">
    <source>
        <dbReference type="PROSITE-ProRule" id="PRU00108"/>
    </source>
</evidence>
<accession>A0AA35W9H9</accession>
<dbReference type="SUPFAM" id="SSF46689">
    <property type="entry name" value="Homeodomain-like"/>
    <property type="match status" value="1"/>
</dbReference>
<evidence type="ECO:0000313" key="8">
    <source>
        <dbReference type="Proteomes" id="UP001174909"/>
    </source>
</evidence>
<evidence type="ECO:0000259" key="6">
    <source>
        <dbReference type="PROSITE" id="PS50071"/>
    </source>
</evidence>
<dbReference type="InterPro" id="IPR050224">
    <property type="entry name" value="TALE_homeobox"/>
</dbReference>
<dbReference type="PANTHER" id="PTHR11850">
    <property type="entry name" value="HOMEOBOX PROTEIN TRANSCRIPTION FACTORS"/>
    <property type="match status" value="1"/>
</dbReference>
<evidence type="ECO:0000256" key="3">
    <source>
        <dbReference type="ARBA" id="ARBA00023242"/>
    </source>
</evidence>
<sequence length="443" mass="45767">MEPGDSTPQVIPSSPSSDNLAESSPTASDPVTAISPGTDSTPSTSSAFPMRKRLRRNPAVLIRWIEDHPFNPYPTKAEKQGLAFYAGMTQRQLNDWFANARRNIKKVGYENWKKKHNGFSAILSGIPLANNCGLSFLSSASSTASNNGGSGSAATHHGLNSSFTNHPFTNTAFTISPLNRPSFSASAPCTYPSTNGPMSLAAAGMATYVKPTPLQSSAAAAAGFVKVEGGSAYYGGSSYGLAHAAPGEGSGGGSGAHLVSSSASSSFCLSSLPFSHESYQLAAATGHPQTATGPLLAAVDGNIRSFSTPTSAATVPYIACDQCAPSSSSAVQHHPAVLYNWASHAQPFPMGATTMLNHASFSGSGLMGAHTPSPPPPPTPCAPVASPENSAQTPASENSLQQQEQENTNSPHESGYSSATSPALTTHHRNNQQEAAQLLTCRC</sequence>
<dbReference type="InterPro" id="IPR008422">
    <property type="entry name" value="KN_HD"/>
</dbReference>
<evidence type="ECO:0000313" key="7">
    <source>
        <dbReference type="EMBL" id="CAI8012309.1"/>
    </source>
</evidence>
<dbReference type="Proteomes" id="UP001174909">
    <property type="component" value="Unassembled WGS sequence"/>
</dbReference>
<dbReference type="InterPro" id="IPR001356">
    <property type="entry name" value="HD"/>
</dbReference>
<dbReference type="GO" id="GO:0005634">
    <property type="term" value="C:nucleus"/>
    <property type="evidence" value="ECO:0007669"/>
    <property type="project" value="UniProtKB-SubCell"/>
</dbReference>
<feature type="compositionally biased region" description="Low complexity" evidence="5">
    <location>
        <begin position="396"/>
        <end position="410"/>
    </location>
</feature>
<dbReference type="GO" id="GO:0006355">
    <property type="term" value="P:regulation of DNA-templated transcription"/>
    <property type="evidence" value="ECO:0007669"/>
    <property type="project" value="InterPro"/>
</dbReference>
<protein>
    <submittedName>
        <fullName evidence="7">Homeobox protein caupolican</fullName>
    </submittedName>
</protein>
<keyword evidence="3 4" id="KW-0539">Nucleus</keyword>
<dbReference type="SMART" id="SM00389">
    <property type="entry name" value="HOX"/>
    <property type="match status" value="1"/>
</dbReference>
<evidence type="ECO:0000256" key="1">
    <source>
        <dbReference type="ARBA" id="ARBA00023125"/>
    </source>
</evidence>
<gene>
    <name evidence="7" type="ORF">GBAR_LOCUS7910</name>
</gene>
<name>A0AA35W9H9_GEOBA</name>
<evidence type="ECO:0000256" key="5">
    <source>
        <dbReference type="SAM" id="MobiDB-lite"/>
    </source>
</evidence>
<feature type="compositionally biased region" description="Polar residues" evidence="5">
    <location>
        <begin position="411"/>
        <end position="424"/>
    </location>
</feature>
<dbReference type="PROSITE" id="PS50071">
    <property type="entry name" value="HOMEOBOX_2"/>
    <property type="match status" value="1"/>
</dbReference>
<keyword evidence="1 4" id="KW-0238">DNA-binding</keyword>
<feature type="DNA-binding region" description="Homeobox" evidence="4">
    <location>
        <begin position="73"/>
        <end position="108"/>
    </location>
</feature>
<dbReference type="Gene3D" id="1.10.10.60">
    <property type="entry name" value="Homeodomain-like"/>
    <property type="match status" value="1"/>
</dbReference>
<dbReference type="CDD" id="cd00086">
    <property type="entry name" value="homeodomain"/>
    <property type="match status" value="1"/>
</dbReference>
<organism evidence="7 8">
    <name type="scientific">Geodia barretti</name>
    <name type="common">Barrett's horny sponge</name>
    <dbReference type="NCBI Taxonomy" id="519541"/>
    <lineage>
        <taxon>Eukaryota</taxon>
        <taxon>Metazoa</taxon>
        <taxon>Porifera</taxon>
        <taxon>Demospongiae</taxon>
        <taxon>Heteroscleromorpha</taxon>
        <taxon>Tetractinellida</taxon>
        <taxon>Astrophorina</taxon>
        <taxon>Geodiidae</taxon>
        <taxon>Geodia</taxon>
    </lineage>
</organism>
<dbReference type="GO" id="GO:0003677">
    <property type="term" value="F:DNA binding"/>
    <property type="evidence" value="ECO:0007669"/>
    <property type="project" value="UniProtKB-UniRule"/>
</dbReference>
<dbReference type="EMBL" id="CASHTH010001175">
    <property type="protein sequence ID" value="CAI8012309.1"/>
    <property type="molecule type" value="Genomic_DNA"/>
</dbReference>
<feature type="compositionally biased region" description="Pro residues" evidence="5">
    <location>
        <begin position="372"/>
        <end position="381"/>
    </location>
</feature>
<feature type="compositionally biased region" description="Polar residues" evidence="5">
    <location>
        <begin position="1"/>
        <end position="29"/>
    </location>
</feature>
<evidence type="ECO:0000256" key="2">
    <source>
        <dbReference type="ARBA" id="ARBA00023155"/>
    </source>
</evidence>
<comment type="caution">
    <text evidence="7">The sequence shown here is derived from an EMBL/GenBank/DDBJ whole genome shotgun (WGS) entry which is preliminary data.</text>
</comment>
<proteinExistence type="predicted"/>